<comment type="subcellular location">
    <subcellularLocation>
        <location evidence="2 17">Mitochondrion membrane</location>
        <topology evidence="2 17">Multi-pass membrane protein</topology>
    </subcellularLocation>
</comment>
<dbReference type="EMBL" id="MW619688">
    <property type="protein sequence ID" value="UPL65839.1"/>
    <property type="molecule type" value="Genomic_DNA"/>
</dbReference>
<dbReference type="GO" id="GO:0048039">
    <property type="term" value="F:ubiquinone binding"/>
    <property type="evidence" value="ECO:0007669"/>
    <property type="project" value="TreeGrafter"/>
</dbReference>
<comment type="similarity">
    <text evidence="3 17">Belongs to the complex I subunit 4 family.</text>
</comment>
<feature type="transmembrane region" description="Helical" evidence="17">
    <location>
        <begin position="328"/>
        <end position="347"/>
    </location>
</feature>
<evidence type="ECO:0000256" key="16">
    <source>
        <dbReference type="ARBA" id="ARBA00049551"/>
    </source>
</evidence>
<feature type="domain" description="NADH:ubiquinone oxidoreductase chain 4 N-terminal" evidence="19">
    <location>
        <begin position="1"/>
        <end position="99"/>
    </location>
</feature>
<name>A0A8T9ZYZ1_9HEMI</name>
<dbReference type="AlphaFoldDB" id="A0A8T9ZYZ1"/>
<feature type="transmembrane region" description="Helical" evidence="17">
    <location>
        <begin position="173"/>
        <end position="198"/>
    </location>
</feature>
<organism evidence="20">
    <name type="scientific">Haedus sp</name>
    <dbReference type="NCBI Taxonomy" id="2931292"/>
    <lineage>
        <taxon>Eukaryota</taxon>
        <taxon>Metazoa</taxon>
        <taxon>Ecdysozoa</taxon>
        <taxon>Arthropoda</taxon>
        <taxon>Hexapoda</taxon>
        <taxon>Insecta</taxon>
        <taxon>Pterygota</taxon>
        <taxon>Neoptera</taxon>
        <taxon>Paraneoptera</taxon>
        <taxon>Hemiptera</taxon>
        <taxon>Heteroptera</taxon>
        <taxon>Panheteroptera</taxon>
        <taxon>Cimicomorpha</taxon>
        <taxon>Tingidae</taxon>
        <taxon>Haedus</taxon>
    </lineage>
</organism>
<keyword evidence="9" id="KW-1278">Translocase</keyword>
<feature type="transmembrane region" description="Helical" evidence="17">
    <location>
        <begin position="85"/>
        <end position="103"/>
    </location>
</feature>
<feature type="transmembrane region" description="Helical" evidence="17">
    <location>
        <begin position="267"/>
        <end position="289"/>
    </location>
</feature>
<dbReference type="GO" id="GO:0008137">
    <property type="term" value="F:NADH dehydrogenase (ubiquinone) activity"/>
    <property type="evidence" value="ECO:0007669"/>
    <property type="project" value="UniProtKB-UniRule"/>
</dbReference>
<keyword evidence="6 17" id="KW-0813">Transport</keyword>
<keyword evidence="8 17" id="KW-0812">Transmembrane</keyword>
<dbReference type="InterPro" id="IPR000260">
    <property type="entry name" value="NADH4_N"/>
</dbReference>
<evidence type="ECO:0000256" key="10">
    <source>
        <dbReference type="ARBA" id="ARBA00022982"/>
    </source>
</evidence>
<feature type="transmembrane region" description="Helical" evidence="17">
    <location>
        <begin position="210"/>
        <end position="232"/>
    </location>
</feature>
<keyword evidence="12 17" id="KW-0520">NAD</keyword>
<evidence type="ECO:0000256" key="17">
    <source>
        <dbReference type="RuleBase" id="RU003297"/>
    </source>
</evidence>
<dbReference type="GO" id="GO:0003954">
    <property type="term" value="F:NADH dehydrogenase activity"/>
    <property type="evidence" value="ECO:0007669"/>
    <property type="project" value="TreeGrafter"/>
</dbReference>
<feature type="transmembrane region" description="Helical" evidence="17">
    <location>
        <begin position="238"/>
        <end position="260"/>
    </location>
</feature>
<dbReference type="GO" id="GO:0042773">
    <property type="term" value="P:ATP synthesis coupled electron transport"/>
    <property type="evidence" value="ECO:0007669"/>
    <property type="project" value="InterPro"/>
</dbReference>
<keyword evidence="7 17" id="KW-0679">Respiratory chain</keyword>
<evidence type="ECO:0000256" key="7">
    <source>
        <dbReference type="ARBA" id="ARBA00022660"/>
    </source>
</evidence>
<keyword evidence="11 17" id="KW-1133">Transmembrane helix</keyword>
<evidence type="ECO:0000256" key="4">
    <source>
        <dbReference type="ARBA" id="ARBA00012944"/>
    </source>
</evidence>
<evidence type="ECO:0000256" key="13">
    <source>
        <dbReference type="ARBA" id="ARBA00023075"/>
    </source>
</evidence>
<evidence type="ECO:0000259" key="19">
    <source>
        <dbReference type="Pfam" id="PF01059"/>
    </source>
</evidence>
<feature type="transmembrane region" description="Helical" evidence="17">
    <location>
        <begin position="109"/>
        <end position="128"/>
    </location>
</feature>
<feature type="transmembrane region" description="Helical" evidence="17">
    <location>
        <begin position="53"/>
        <end position="73"/>
    </location>
</feature>
<accession>A0A8T9ZYZ1</accession>
<evidence type="ECO:0000256" key="9">
    <source>
        <dbReference type="ARBA" id="ARBA00022967"/>
    </source>
</evidence>
<evidence type="ECO:0000256" key="12">
    <source>
        <dbReference type="ARBA" id="ARBA00023027"/>
    </source>
</evidence>
<feature type="transmembrane region" description="Helical" evidence="17">
    <location>
        <begin position="377"/>
        <end position="396"/>
    </location>
</feature>
<dbReference type="PANTHER" id="PTHR43507:SF20">
    <property type="entry name" value="NADH-UBIQUINONE OXIDOREDUCTASE CHAIN 4"/>
    <property type="match status" value="1"/>
</dbReference>
<evidence type="ECO:0000256" key="2">
    <source>
        <dbReference type="ARBA" id="ARBA00004225"/>
    </source>
</evidence>
<feature type="transmembrane region" description="Helical" evidence="17">
    <location>
        <begin position="7"/>
        <end position="33"/>
    </location>
</feature>
<feature type="domain" description="NADH:quinone oxidoreductase/Mrp antiporter transmembrane" evidence="18">
    <location>
        <begin position="104"/>
        <end position="381"/>
    </location>
</feature>
<dbReference type="GO" id="GO:0015990">
    <property type="term" value="P:electron transport coupled proton transport"/>
    <property type="evidence" value="ECO:0007669"/>
    <property type="project" value="TreeGrafter"/>
</dbReference>
<dbReference type="PANTHER" id="PTHR43507">
    <property type="entry name" value="NADH-UBIQUINONE OXIDOREDUCTASE CHAIN 4"/>
    <property type="match status" value="1"/>
</dbReference>
<protein>
    <recommendedName>
        <fullName evidence="5 17">NADH-ubiquinone oxidoreductase chain 4</fullName>
        <ecNumber evidence="4 17">7.1.1.2</ecNumber>
    </recommendedName>
</protein>
<dbReference type="GO" id="GO:0031966">
    <property type="term" value="C:mitochondrial membrane"/>
    <property type="evidence" value="ECO:0007669"/>
    <property type="project" value="UniProtKB-SubCell"/>
</dbReference>
<feature type="transmembrane region" description="Helical" evidence="17">
    <location>
        <begin position="135"/>
        <end position="158"/>
    </location>
</feature>
<feature type="transmembrane region" description="Helical" evidence="17">
    <location>
        <begin position="295"/>
        <end position="316"/>
    </location>
</feature>
<dbReference type="Pfam" id="PF01059">
    <property type="entry name" value="Oxidored_q5_N"/>
    <property type="match status" value="1"/>
</dbReference>
<evidence type="ECO:0000259" key="18">
    <source>
        <dbReference type="Pfam" id="PF00361"/>
    </source>
</evidence>
<comment type="function">
    <text evidence="1">Core subunit of the mitochondrial membrane respiratory chain NADH dehydrogenase (Complex I) that is believed to belong to the minimal assembly required for catalysis. Complex I functions in the transfer of electrons from NADH to the respiratory chain. The immediate electron acceptor for the enzyme is believed to be ubiquinone.</text>
</comment>
<geneLocation type="mitochondrion" evidence="20"/>
<evidence type="ECO:0000256" key="3">
    <source>
        <dbReference type="ARBA" id="ARBA00009025"/>
    </source>
</evidence>
<reference evidence="20" key="1">
    <citation type="journal article" date="2022" name="Cladistics">
        <title>Diversification of the phytophagous lineages of true bugs (Insecta: Hemiptera: Heteroptera) shortly after that of the flowering plants.</title>
        <authorList>
            <person name="Ye F."/>
            <person name="Kment P."/>
            <person name="Redei D."/>
            <person name="Luo J.Y."/>
            <person name="Wang Y.H."/>
            <person name="Kuechler S.M."/>
            <person name="Zhang W.W."/>
            <person name="Chen P.P."/>
            <person name="Wu H.Y."/>
            <person name="Wu Y.Z."/>
            <person name="Sun X.Y."/>
            <person name="Ding L."/>
            <person name="Wang Y.R."/>
            <person name="Xie Q."/>
        </authorList>
    </citation>
    <scope>NUCLEOTIDE SEQUENCE</scope>
</reference>
<evidence type="ECO:0000256" key="11">
    <source>
        <dbReference type="ARBA" id="ARBA00022989"/>
    </source>
</evidence>
<dbReference type="InterPro" id="IPR003918">
    <property type="entry name" value="NADH_UbQ_OxRdtase"/>
</dbReference>
<keyword evidence="15 17" id="KW-0472">Membrane</keyword>
<evidence type="ECO:0000256" key="5">
    <source>
        <dbReference type="ARBA" id="ARBA00021006"/>
    </source>
</evidence>
<feature type="transmembrane region" description="Helical" evidence="17">
    <location>
        <begin position="416"/>
        <end position="433"/>
    </location>
</feature>
<evidence type="ECO:0000313" key="20">
    <source>
        <dbReference type="EMBL" id="UPL65839.1"/>
    </source>
</evidence>
<sequence>MMSILLGFIFLIPAVFKSFYLLMIWLCFLMILFYLKFVEGFYSYVSYGLGLDFYSWGFILLTFWVIFLMYFSSYYISFSDKSKEFSFVVSFLLIFLFLCFSVSSFFMYYIFFEASLIPTVFLIFGWGYQPERLAAGFYLIFYTLFASLPLLLGIFYMWHKLGLTFFFMINMNFNIYLLFCFIGAFLVKMPMFMFHFWLPKAHVEAPVSGSMILAGVLLKLGGYGLIRVLFFLSNYLYFYNYYFISLCLLGGLICGLICSVQLDLKVLIAYSSVCHMSLCIMGIFCLSTLGVLGSYVLMLAHGLCSSGLFCLVNVIYERSYSRSIFMNKGFIIFCPSLCLFWFLLSSFNMSAPLSLNLYGEVILFISLLGWSVNCTIYLMVGCFLACLYSMYLFSFVNHGEVSSFNLFMKKCLFREYSLIFYHLFPLVIFSLSMT</sequence>
<dbReference type="EC" id="7.1.1.2" evidence="4 17"/>
<evidence type="ECO:0000256" key="1">
    <source>
        <dbReference type="ARBA" id="ARBA00003257"/>
    </source>
</evidence>
<evidence type="ECO:0000256" key="8">
    <source>
        <dbReference type="ARBA" id="ARBA00022692"/>
    </source>
</evidence>
<proteinExistence type="inferred from homology"/>
<dbReference type="PRINTS" id="PR01437">
    <property type="entry name" value="NUOXDRDTASE4"/>
</dbReference>
<keyword evidence="13 17" id="KW-0830">Ubiquinone</keyword>
<evidence type="ECO:0000256" key="6">
    <source>
        <dbReference type="ARBA" id="ARBA00022448"/>
    </source>
</evidence>
<keyword evidence="14 17" id="KW-0496">Mitochondrion</keyword>
<comment type="catalytic activity">
    <reaction evidence="16 17">
        <text>a ubiquinone + NADH + 5 H(+)(in) = a ubiquinol + NAD(+) + 4 H(+)(out)</text>
        <dbReference type="Rhea" id="RHEA:29091"/>
        <dbReference type="Rhea" id="RHEA-COMP:9565"/>
        <dbReference type="Rhea" id="RHEA-COMP:9566"/>
        <dbReference type="ChEBI" id="CHEBI:15378"/>
        <dbReference type="ChEBI" id="CHEBI:16389"/>
        <dbReference type="ChEBI" id="CHEBI:17976"/>
        <dbReference type="ChEBI" id="CHEBI:57540"/>
        <dbReference type="ChEBI" id="CHEBI:57945"/>
        <dbReference type="EC" id="7.1.1.2"/>
    </reaction>
</comment>
<keyword evidence="10 17" id="KW-0249">Electron transport</keyword>
<dbReference type="Pfam" id="PF00361">
    <property type="entry name" value="Proton_antipo_M"/>
    <property type="match status" value="1"/>
</dbReference>
<evidence type="ECO:0000256" key="15">
    <source>
        <dbReference type="ARBA" id="ARBA00023136"/>
    </source>
</evidence>
<evidence type="ECO:0000256" key="14">
    <source>
        <dbReference type="ARBA" id="ARBA00023128"/>
    </source>
</evidence>
<dbReference type="InterPro" id="IPR001750">
    <property type="entry name" value="ND/Mrp_TM"/>
</dbReference>
<comment type="function">
    <text evidence="17">Core subunit of the mitochondrial membrane respiratory chain NADH dehydrogenase (Complex I) which catalyzes electron transfer from NADH through the respiratory chain, using ubiquinone as an electron acceptor. Essential for the catalytic activity and assembly of complex I.</text>
</comment>